<keyword evidence="2" id="KW-1185">Reference proteome</keyword>
<reference evidence="1" key="2">
    <citation type="submission" date="2020-09" db="EMBL/GenBank/DDBJ databases">
        <authorList>
            <person name="Sun Q."/>
            <person name="Zhou Y."/>
        </authorList>
    </citation>
    <scope>NUCLEOTIDE SEQUENCE</scope>
    <source>
        <strain evidence="1">CGMCC 1.15322</strain>
    </source>
</reference>
<dbReference type="Proteomes" id="UP000620596">
    <property type="component" value="Unassembled WGS sequence"/>
</dbReference>
<dbReference type="EMBL" id="BMIG01000001">
    <property type="protein sequence ID" value="GGA86058.1"/>
    <property type="molecule type" value="Genomic_DNA"/>
</dbReference>
<comment type="caution">
    <text evidence="1">The sequence shown here is derived from an EMBL/GenBank/DDBJ whole genome shotgun (WGS) entry which is preliminary data.</text>
</comment>
<evidence type="ECO:0000313" key="2">
    <source>
        <dbReference type="Proteomes" id="UP000620596"/>
    </source>
</evidence>
<dbReference type="AlphaFoldDB" id="A0A916S6Q5"/>
<evidence type="ECO:0000313" key="1">
    <source>
        <dbReference type="EMBL" id="GGA86058.1"/>
    </source>
</evidence>
<proteinExistence type="predicted"/>
<reference evidence="1" key="1">
    <citation type="journal article" date="2014" name="Int. J. Syst. Evol. Microbiol.">
        <title>Complete genome sequence of Corynebacterium casei LMG S-19264T (=DSM 44701T), isolated from a smear-ripened cheese.</title>
        <authorList>
            <consortium name="US DOE Joint Genome Institute (JGI-PGF)"/>
            <person name="Walter F."/>
            <person name="Albersmeier A."/>
            <person name="Kalinowski J."/>
            <person name="Ruckert C."/>
        </authorList>
    </citation>
    <scope>NUCLEOTIDE SEQUENCE</scope>
    <source>
        <strain evidence="1">CGMCC 1.15322</strain>
    </source>
</reference>
<organism evidence="1 2">
    <name type="scientific">Polaromonas eurypsychrophila</name>
    <dbReference type="NCBI Taxonomy" id="1614635"/>
    <lineage>
        <taxon>Bacteria</taxon>
        <taxon>Pseudomonadati</taxon>
        <taxon>Pseudomonadota</taxon>
        <taxon>Betaproteobacteria</taxon>
        <taxon>Burkholderiales</taxon>
        <taxon>Comamonadaceae</taxon>
        <taxon>Polaromonas</taxon>
    </lineage>
</organism>
<gene>
    <name evidence="1" type="ORF">GCM10011496_03330</name>
</gene>
<accession>A0A916S6Q5</accession>
<protein>
    <submittedName>
        <fullName evidence="1">Uncharacterized protein</fullName>
    </submittedName>
</protein>
<sequence>MLGFAADRRAILAVQRHVEHAGAEFFDHFSLQLQAFAHPCLDAAVVVTDRQKTCCSLGAKEDVAGMCHIGFVIAGLTRNPYCET</sequence>
<name>A0A916S6Q5_9BURK</name>